<dbReference type="AlphaFoldDB" id="M7BKC4"/>
<proteinExistence type="predicted"/>
<name>M7BKC4_CHEMY</name>
<gene>
    <name evidence="1" type="ORF">UY3_14226</name>
</gene>
<dbReference type="Proteomes" id="UP000031443">
    <property type="component" value="Unassembled WGS sequence"/>
</dbReference>
<reference evidence="2" key="1">
    <citation type="journal article" date="2013" name="Nat. Genet.">
        <title>The draft genomes of soft-shell turtle and green sea turtle yield insights into the development and evolution of the turtle-specific body plan.</title>
        <authorList>
            <person name="Wang Z."/>
            <person name="Pascual-Anaya J."/>
            <person name="Zadissa A."/>
            <person name="Li W."/>
            <person name="Niimura Y."/>
            <person name="Huang Z."/>
            <person name="Li C."/>
            <person name="White S."/>
            <person name="Xiong Z."/>
            <person name="Fang D."/>
            <person name="Wang B."/>
            <person name="Ming Y."/>
            <person name="Chen Y."/>
            <person name="Zheng Y."/>
            <person name="Kuraku S."/>
            <person name="Pignatelli M."/>
            <person name="Herrero J."/>
            <person name="Beal K."/>
            <person name="Nozawa M."/>
            <person name="Li Q."/>
            <person name="Wang J."/>
            <person name="Zhang H."/>
            <person name="Yu L."/>
            <person name="Shigenobu S."/>
            <person name="Wang J."/>
            <person name="Liu J."/>
            <person name="Flicek P."/>
            <person name="Searle S."/>
            <person name="Wang J."/>
            <person name="Kuratani S."/>
            <person name="Yin Y."/>
            <person name="Aken B."/>
            <person name="Zhang G."/>
            <person name="Irie N."/>
        </authorList>
    </citation>
    <scope>NUCLEOTIDE SEQUENCE [LARGE SCALE GENOMIC DNA]</scope>
</reference>
<protein>
    <submittedName>
        <fullName evidence="1">Uncharacterized protein</fullName>
    </submittedName>
</protein>
<accession>M7BKC4</accession>
<sequence>MEAREAEKLLQNFFKRSVQNIGLVMTLIPVADIHSLQYLKPYTSDHSFEKCIKCINSAECFHSTEARVDFRSVALWVAIPQFPQSPLPIGILG</sequence>
<organism evidence="1 2">
    <name type="scientific">Chelonia mydas</name>
    <name type="common">Green sea-turtle</name>
    <name type="synonym">Chelonia agassizi</name>
    <dbReference type="NCBI Taxonomy" id="8469"/>
    <lineage>
        <taxon>Eukaryota</taxon>
        <taxon>Metazoa</taxon>
        <taxon>Chordata</taxon>
        <taxon>Craniata</taxon>
        <taxon>Vertebrata</taxon>
        <taxon>Euteleostomi</taxon>
        <taxon>Archelosauria</taxon>
        <taxon>Testudinata</taxon>
        <taxon>Testudines</taxon>
        <taxon>Cryptodira</taxon>
        <taxon>Durocryptodira</taxon>
        <taxon>Americhelydia</taxon>
        <taxon>Chelonioidea</taxon>
        <taxon>Cheloniidae</taxon>
        <taxon>Chelonia</taxon>
    </lineage>
</organism>
<keyword evidence="2" id="KW-1185">Reference proteome</keyword>
<dbReference type="EMBL" id="KB561789">
    <property type="protein sequence ID" value="EMP28672.1"/>
    <property type="molecule type" value="Genomic_DNA"/>
</dbReference>
<evidence type="ECO:0000313" key="2">
    <source>
        <dbReference type="Proteomes" id="UP000031443"/>
    </source>
</evidence>
<evidence type="ECO:0000313" key="1">
    <source>
        <dbReference type="EMBL" id="EMP28672.1"/>
    </source>
</evidence>